<name>A0A6B0QXB4_9CETA</name>
<gene>
    <name evidence="2" type="ORF">E5288_WYG004949</name>
</gene>
<comment type="caution">
    <text evidence="2">The sequence shown here is derived from an EMBL/GenBank/DDBJ whole genome shotgun (WGS) entry which is preliminary data.</text>
</comment>
<proteinExistence type="predicted"/>
<feature type="region of interest" description="Disordered" evidence="1">
    <location>
        <begin position="1"/>
        <end position="37"/>
    </location>
</feature>
<feature type="compositionally biased region" description="Basic and acidic residues" evidence="1">
    <location>
        <begin position="13"/>
        <end position="22"/>
    </location>
</feature>
<evidence type="ECO:0000313" key="3">
    <source>
        <dbReference type="Proteomes" id="UP000322234"/>
    </source>
</evidence>
<reference evidence="2" key="1">
    <citation type="submission" date="2019-10" db="EMBL/GenBank/DDBJ databases">
        <title>The sequence and de novo assembly of the wild yak genome.</title>
        <authorList>
            <person name="Liu Y."/>
        </authorList>
    </citation>
    <scope>NUCLEOTIDE SEQUENCE [LARGE SCALE GENOMIC DNA]</scope>
    <source>
        <strain evidence="2">WY2019</strain>
    </source>
</reference>
<feature type="region of interest" description="Disordered" evidence="1">
    <location>
        <begin position="217"/>
        <end position="237"/>
    </location>
</feature>
<accession>A0A6B0QXB4</accession>
<protein>
    <submittedName>
        <fullName evidence="2">Uncharacterized protein</fullName>
    </submittedName>
</protein>
<evidence type="ECO:0000313" key="2">
    <source>
        <dbReference type="EMBL" id="MXQ81810.1"/>
    </source>
</evidence>
<dbReference type="EMBL" id="VBQZ03000009">
    <property type="protein sequence ID" value="MXQ81810.1"/>
    <property type="molecule type" value="Genomic_DNA"/>
</dbReference>
<sequence>MSPRRMLNTDSLDLSRKSDPLTKQRARPPPQVQGPRAGCWSWEGCTSGSPAPQWQIDSELATEMSQKREESELCCNAPWEYPLPIQGGGRFLYSSHLAPRLYNVTDWVLLYPINDVCTGMCLQKLGLTPERHKGFRAFDIEEKSRSNICSYVDLMLSKHSFLAAVNADCVIIDKQQYSKKLQKLRNILWEENIFLRKIPDAEEPPIFWSDEPSHSCSLKTTSQKPEHGAGLTTTQPSSLSCAWKPGLWGSPESGFKFVDGSAAWSFPFTPGSWLPLTSDDK</sequence>
<keyword evidence="3" id="KW-1185">Reference proteome</keyword>
<evidence type="ECO:0000256" key="1">
    <source>
        <dbReference type="SAM" id="MobiDB-lite"/>
    </source>
</evidence>
<organism evidence="2 3">
    <name type="scientific">Bos mutus</name>
    <name type="common">wild yak</name>
    <dbReference type="NCBI Taxonomy" id="72004"/>
    <lineage>
        <taxon>Eukaryota</taxon>
        <taxon>Metazoa</taxon>
        <taxon>Chordata</taxon>
        <taxon>Craniata</taxon>
        <taxon>Vertebrata</taxon>
        <taxon>Euteleostomi</taxon>
        <taxon>Mammalia</taxon>
        <taxon>Eutheria</taxon>
        <taxon>Laurasiatheria</taxon>
        <taxon>Artiodactyla</taxon>
        <taxon>Ruminantia</taxon>
        <taxon>Pecora</taxon>
        <taxon>Bovidae</taxon>
        <taxon>Bovinae</taxon>
        <taxon>Bos</taxon>
    </lineage>
</organism>
<dbReference type="Proteomes" id="UP000322234">
    <property type="component" value="Unassembled WGS sequence"/>
</dbReference>
<dbReference type="AlphaFoldDB" id="A0A6B0QXB4"/>